<sequence>MGTESPKSHRSSIPIAVIQGNSERGSESPRSLRDYHRGGTGTLTGGGVDKIFVSTKPSMKNFKRKLDARLGIVLLLCLVTIAVILGIYGVMHESVHDELTTYVNRTHQIAKELKNAMDENYPKENQTNIDKLGRRWMTVEELEDDAELIESTHSTLWCLFWWNILLSVLLSPVVIVVHCGWVEGNGAKIAYRVVIVIGLLFCVAQFLYLIHPIFWGAAKFPSMLDRLFMEAYPKDEYQLADIQSRFACEFHPHETLVKLDLQQPCLPKMKNSLLPTYSAVLLIFIDLFPFLYAIFTYVWSAYLKNSKVFKTARSRVELNNARRVPFPTHNVYSPPERDAKPAIIDVAAM</sequence>
<feature type="transmembrane region" description="Helical" evidence="2">
    <location>
        <begin position="160"/>
        <end position="182"/>
    </location>
</feature>
<evidence type="ECO:0000313" key="3">
    <source>
        <dbReference type="EMBL" id="CAD6192616.1"/>
    </source>
</evidence>
<feature type="transmembrane region" description="Helical" evidence="2">
    <location>
        <begin position="189"/>
        <end position="214"/>
    </location>
</feature>
<dbReference type="Proteomes" id="UP000835052">
    <property type="component" value="Unassembled WGS sequence"/>
</dbReference>
<proteinExistence type="predicted"/>
<dbReference type="AlphaFoldDB" id="A0A8S1H872"/>
<accession>A0A8S1H872</accession>
<feature type="transmembrane region" description="Helical" evidence="2">
    <location>
        <begin position="277"/>
        <end position="303"/>
    </location>
</feature>
<feature type="region of interest" description="Disordered" evidence="1">
    <location>
        <begin position="1"/>
        <end position="41"/>
    </location>
</feature>
<protein>
    <submittedName>
        <fullName evidence="3">Uncharacterized protein</fullName>
    </submittedName>
</protein>
<keyword evidence="4" id="KW-1185">Reference proteome</keyword>
<reference evidence="3" key="1">
    <citation type="submission" date="2020-10" db="EMBL/GenBank/DDBJ databases">
        <authorList>
            <person name="Kikuchi T."/>
        </authorList>
    </citation>
    <scope>NUCLEOTIDE SEQUENCE</scope>
    <source>
        <strain evidence="3">NKZ352</strain>
    </source>
</reference>
<comment type="caution">
    <text evidence="3">The sequence shown here is derived from an EMBL/GenBank/DDBJ whole genome shotgun (WGS) entry which is preliminary data.</text>
</comment>
<organism evidence="3 4">
    <name type="scientific">Caenorhabditis auriculariae</name>
    <dbReference type="NCBI Taxonomy" id="2777116"/>
    <lineage>
        <taxon>Eukaryota</taxon>
        <taxon>Metazoa</taxon>
        <taxon>Ecdysozoa</taxon>
        <taxon>Nematoda</taxon>
        <taxon>Chromadorea</taxon>
        <taxon>Rhabditida</taxon>
        <taxon>Rhabditina</taxon>
        <taxon>Rhabditomorpha</taxon>
        <taxon>Rhabditoidea</taxon>
        <taxon>Rhabditidae</taxon>
        <taxon>Peloderinae</taxon>
        <taxon>Caenorhabditis</taxon>
    </lineage>
</organism>
<evidence type="ECO:0000313" key="4">
    <source>
        <dbReference type="Proteomes" id="UP000835052"/>
    </source>
</evidence>
<feature type="transmembrane region" description="Helical" evidence="2">
    <location>
        <begin position="70"/>
        <end position="91"/>
    </location>
</feature>
<dbReference type="EMBL" id="CAJGYM010000028">
    <property type="protein sequence ID" value="CAD6192616.1"/>
    <property type="molecule type" value="Genomic_DNA"/>
</dbReference>
<gene>
    <name evidence="3" type="ORF">CAUJ_LOCUS8535</name>
</gene>
<evidence type="ECO:0000256" key="1">
    <source>
        <dbReference type="SAM" id="MobiDB-lite"/>
    </source>
</evidence>
<keyword evidence="2" id="KW-0472">Membrane</keyword>
<feature type="compositionally biased region" description="Basic and acidic residues" evidence="1">
    <location>
        <begin position="24"/>
        <end position="37"/>
    </location>
</feature>
<keyword evidence="2" id="KW-1133">Transmembrane helix</keyword>
<dbReference type="OrthoDB" id="5834143at2759"/>
<evidence type="ECO:0000256" key="2">
    <source>
        <dbReference type="SAM" id="Phobius"/>
    </source>
</evidence>
<name>A0A8S1H872_9PELO</name>
<keyword evidence="2" id="KW-0812">Transmembrane</keyword>